<name>A0ABU3B5P8_9GAMM</name>
<dbReference type="Proteomes" id="UP001259982">
    <property type="component" value="Unassembled WGS sequence"/>
</dbReference>
<gene>
    <name evidence="2" type="ORF">RM531_04725</name>
</gene>
<keyword evidence="3" id="KW-1185">Reference proteome</keyword>
<dbReference type="RefSeq" id="WP_311657666.1">
    <property type="nucleotide sequence ID" value="NZ_JAVRHY010000003.1"/>
</dbReference>
<proteinExistence type="predicted"/>
<feature type="transmembrane region" description="Helical" evidence="1">
    <location>
        <begin position="6"/>
        <end position="23"/>
    </location>
</feature>
<keyword evidence="1" id="KW-0812">Transmembrane</keyword>
<dbReference type="PANTHER" id="PTHR38602">
    <property type="entry name" value="INNER MEMBRANE PROTEIN-RELATED"/>
    <property type="match status" value="1"/>
</dbReference>
<dbReference type="InterPro" id="IPR019201">
    <property type="entry name" value="DUF2065"/>
</dbReference>
<reference evidence="2 3" key="1">
    <citation type="submission" date="2023-09" db="EMBL/GenBank/DDBJ databases">
        <authorList>
            <person name="Rey-Velasco X."/>
        </authorList>
    </citation>
    <scope>NUCLEOTIDE SEQUENCE [LARGE SCALE GENOMIC DNA]</scope>
    <source>
        <strain evidence="2 3">P385</strain>
    </source>
</reference>
<evidence type="ECO:0000313" key="2">
    <source>
        <dbReference type="EMBL" id="MDT0617769.1"/>
    </source>
</evidence>
<protein>
    <submittedName>
        <fullName evidence="2">DUF2065 domain-containing protein</fullName>
    </submittedName>
</protein>
<dbReference type="PANTHER" id="PTHR38602:SF1">
    <property type="entry name" value="INNER MEMBRANE PROTEIN"/>
    <property type="match status" value="1"/>
</dbReference>
<accession>A0ABU3B5P8</accession>
<comment type="caution">
    <text evidence="2">The sequence shown here is derived from an EMBL/GenBank/DDBJ whole genome shotgun (WGS) entry which is preliminary data.</text>
</comment>
<keyword evidence="1" id="KW-0472">Membrane</keyword>
<sequence>MWSDLLGALALVMVIEGLMPFLAPECWREWLLQIVTIDARTLRVFGGVMIAIGLFLLNWVN</sequence>
<evidence type="ECO:0000256" key="1">
    <source>
        <dbReference type="SAM" id="Phobius"/>
    </source>
</evidence>
<organism evidence="2 3">
    <name type="scientific">Spectribacter acetivorans</name>
    <dbReference type="NCBI Taxonomy" id="3075603"/>
    <lineage>
        <taxon>Bacteria</taxon>
        <taxon>Pseudomonadati</taxon>
        <taxon>Pseudomonadota</taxon>
        <taxon>Gammaproteobacteria</taxon>
        <taxon>Salinisphaerales</taxon>
        <taxon>Salinisphaeraceae</taxon>
        <taxon>Spectribacter</taxon>
    </lineage>
</organism>
<dbReference type="EMBL" id="JAVRHY010000003">
    <property type="protein sequence ID" value="MDT0617769.1"/>
    <property type="molecule type" value="Genomic_DNA"/>
</dbReference>
<feature type="transmembrane region" description="Helical" evidence="1">
    <location>
        <begin position="44"/>
        <end position="60"/>
    </location>
</feature>
<dbReference type="Pfam" id="PF09838">
    <property type="entry name" value="DUF2065"/>
    <property type="match status" value="1"/>
</dbReference>
<evidence type="ECO:0000313" key="3">
    <source>
        <dbReference type="Proteomes" id="UP001259982"/>
    </source>
</evidence>
<keyword evidence="1" id="KW-1133">Transmembrane helix</keyword>